<reference evidence="1 2" key="1">
    <citation type="submission" date="2021-05" db="EMBL/GenBank/DDBJ databases">
        <title>Genome Assembly of Synthetic Allotetraploid Brassica napus Reveals Homoeologous Exchanges between Subgenomes.</title>
        <authorList>
            <person name="Davis J.T."/>
        </authorList>
    </citation>
    <scope>NUCLEOTIDE SEQUENCE [LARGE SCALE GENOMIC DNA]</scope>
    <source>
        <strain evidence="2">cv. Da-Ae</strain>
        <tissue evidence="1">Seedling</tissue>
    </source>
</reference>
<comment type="caution">
    <text evidence="1">The sequence shown here is derived from an EMBL/GenBank/DDBJ whole genome shotgun (WGS) entry which is preliminary data.</text>
</comment>
<proteinExistence type="predicted"/>
<dbReference type="EMBL" id="JAGKQM010000003">
    <property type="protein sequence ID" value="KAH0935341.1"/>
    <property type="molecule type" value="Genomic_DNA"/>
</dbReference>
<dbReference type="Proteomes" id="UP000824890">
    <property type="component" value="Unassembled WGS sequence"/>
</dbReference>
<feature type="non-terminal residue" evidence="1">
    <location>
        <position position="164"/>
    </location>
</feature>
<gene>
    <name evidence="1" type="ORF">HID58_012458</name>
</gene>
<accession>A0ABQ8E134</accession>
<organism evidence="1 2">
    <name type="scientific">Brassica napus</name>
    <name type="common">Rape</name>
    <dbReference type="NCBI Taxonomy" id="3708"/>
    <lineage>
        <taxon>Eukaryota</taxon>
        <taxon>Viridiplantae</taxon>
        <taxon>Streptophyta</taxon>
        <taxon>Embryophyta</taxon>
        <taxon>Tracheophyta</taxon>
        <taxon>Spermatophyta</taxon>
        <taxon>Magnoliopsida</taxon>
        <taxon>eudicotyledons</taxon>
        <taxon>Gunneridae</taxon>
        <taxon>Pentapetalae</taxon>
        <taxon>rosids</taxon>
        <taxon>malvids</taxon>
        <taxon>Brassicales</taxon>
        <taxon>Brassicaceae</taxon>
        <taxon>Brassiceae</taxon>
        <taxon>Brassica</taxon>
    </lineage>
</organism>
<evidence type="ECO:0000313" key="1">
    <source>
        <dbReference type="EMBL" id="KAH0935341.1"/>
    </source>
</evidence>
<name>A0ABQ8E134_BRANA</name>
<feature type="non-terminal residue" evidence="1">
    <location>
        <position position="1"/>
    </location>
</feature>
<keyword evidence="2" id="KW-1185">Reference proteome</keyword>
<evidence type="ECO:0000313" key="2">
    <source>
        <dbReference type="Proteomes" id="UP000824890"/>
    </source>
</evidence>
<protein>
    <submittedName>
        <fullName evidence="1">Uncharacterized protein</fullName>
    </submittedName>
</protein>
<sequence length="164" mass="18263">ERREEEHGFGFVIWFCSLSFSETSPSSSSLSETIFSVPVVPRRNGGTPCLRGSSASLNQSLSSWLLDQPTTDVSLFVPPRVHRRLGNIPLRGSPGRRRTALSLEILESEGSIWSGGGSRQRRGRSLSKALRESLRDQLPFDVFSGKRAWEGSSIRSLDKRIRSM</sequence>